<evidence type="ECO:0000313" key="2">
    <source>
        <dbReference type="Proteomes" id="UP000182840"/>
    </source>
</evidence>
<dbReference type="AlphaFoldDB" id="A0A1L3SQL7"/>
<organism evidence="1 2">
    <name type="scientific">Aquibium oceanicum</name>
    <dbReference type="NCBI Taxonomy" id="1670800"/>
    <lineage>
        <taxon>Bacteria</taxon>
        <taxon>Pseudomonadati</taxon>
        <taxon>Pseudomonadota</taxon>
        <taxon>Alphaproteobacteria</taxon>
        <taxon>Hyphomicrobiales</taxon>
        <taxon>Phyllobacteriaceae</taxon>
        <taxon>Aquibium</taxon>
    </lineage>
</organism>
<dbReference type="SUPFAM" id="SSF46955">
    <property type="entry name" value="Putative DNA-binding domain"/>
    <property type="match status" value="1"/>
</dbReference>
<keyword evidence="2" id="KW-1185">Reference proteome</keyword>
<reference evidence="2" key="1">
    <citation type="submission" date="2016-11" db="EMBL/GenBank/DDBJ databases">
        <title>Mesorhizobium oceanicum sp. nov., isolated from deep seawater in South China Sea.</title>
        <authorList>
            <person name="Fu G.-Y."/>
        </authorList>
    </citation>
    <scope>NUCLEOTIDE SEQUENCE [LARGE SCALE GENOMIC DNA]</scope>
    <source>
        <strain evidence="2">B7</strain>
    </source>
</reference>
<protein>
    <recommendedName>
        <fullName evidence="3">DNA-binding protein</fullName>
    </recommendedName>
</protein>
<evidence type="ECO:0008006" key="3">
    <source>
        <dbReference type="Google" id="ProtNLM"/>
    </source>
</evidence>
<proteinExistence type="predicted"/>
<name>A0A1L3SQL7_9HYPH</name>
<sequence length="87" mass="10101">MGTPKPWPAGDRNLRTTYPGDRYLTDREVAKRYGVSRATIWRWRNNDPHFPQPIVVSPGTTRWALSCLLEWETRMPTAPRGYVRGSK</sequence>
<evidence type="ECO:0000313" key="1">
    <source>
        <dbReference type="EMBL" id="APH71688.1"/>
    </source>
</evidence>
<dbReference type="Gene3D" id="1.10.10.60">
    <property type="entry name" value="Homeodomain-like"/>
    <property type="match status" value="1"/>
</dbReference>
<dbReference type="OrthoDB" id="8452166at2"/>
<dbReference type="EMBL" id="CP018171">
    <property type="protein sequence ID" value="APH71688.1"/>
    <property type="molecule type" value="Genomic_DNA"/>
</dbReference>
<gene>
    <name evidence="1" type="ORF">BSQ44_10150</name>
</gene>
<dbReference type="Proteomes" id="UP000182840">
    <property type="component" value="Chromosome"/>
</dbReference>
<dbReference type="KEGG" id="meso:BSQ44_10150"/>
<dbReference type="InterPro" id="IPR009061">
    <property type="entry name" value="DNA-bd_dom_put_sf"/>
</dbReference>
<dbReference type="Pfam" id="PF13384">
    <property type="entry name" value="HTH_23"/>
    <property type="match status" value="1"/>
</dbReference>
<accession>A0A1L3SQL7</accession>